<feature type="domain" description="SLH" evidence="3">
    <location>
        <begin position="648"/>
        <end position="711"/>
    </location>
</feature>
<feature type="chain" id="PRO_5037227028" evidence="2">
    <location>
        <begin position="35"/>
        <end position="839"/>
    </location>
</feature>
<dbReference type="PROSITE" id="PS00139">
    <property type="entry name" value="THIOL_PROTEASE_CYS"/>
    <property type="match status" value="1"/>
</dbReference>
<reference evidence="4" key="2">
    <citation type="submission" date="2021-09" db="EMBL/GenBank/DDBJ databases">
        <authorList>
            <person name="Gilroy R."/>
        </authorList>
    </citation>
    <scope>NUCLEOTIDE SEQUENCE</scope>
    <source>
        <strain evidence="4">ChiGjej2B2-7701</strain>
    </source>
</reference>
<keyword evidence="2" id="KW-0732">Signal</keyword>
<organism evidence="4 5">
    <name type="scientific">Collinsella ihumii</name>
    <dbReference type="NCBI Taxonomy" id="1720204"/>
    <lineage>
        <taxon>Bacteria</taxon>
        <taxon>Bacillati</taxon>
        <taxon>Actinomycetota</taxon>
        <taxon>Coriobacteriia</taxon>
        <taxon>Coriobacteriales</taxon>
        <taxon>Coriobacteriaceae</taxon>
        <taxon>Collinsella</taxon>
    </lineage>
</organism>
<dbReference type="InterPro" id="IPR001119">
    <property type="entry name" value="SLH_dom"/>
</dbReference>
<dbReference type="InterPro" id="IPR000169">
    <property type="entry name" value="Pept_cys_AS"/>
</dbReference>
<proteinExistence type="inferred from homology"/>
<dbReference type="PROSITE" id="PS51272">
    <property type="entry name" value="SLH"/>
    <property type="match status" value="3"/>
</dbReference>
<accession>A0A921IQN8</accession>
<dbReference type="Pfam" id="PF00395">
    <property type="entry name" value="SLH"/>
    <property type="match status" value="3"/>
</dbReference>
<dbReference type="CDD" id="cd02619">
    <property type="entry name" value="Peptidase_C1"/>
    <property type="match status" value="1"/>
</dbReference>
<gene>
    <name evidence="4" type="ORF">K8U80_07765</name>
</gene>
<dbReference type="InterPro" id="IPR040528">
    <property type="entry name" value="Lectin-like"/>
</dbReference>
<dbReference type="PANTHER" id="PTHR12411">
    <property type="entry name" value="CYSTEINE PROTEASE FAMILY C1-RELATED"/>
    <property type="match status" value="1"/>
</dbReference>
<evidence type="ECO:0000313" key="5">
    <source>
        <dbReference type="Proteomes" id="UP000746751"/>
    </source>
</evidence>
<protein>
    <submittedName>
        <fullName evidence="4">S-layer homology domain-containing protein</fullName>
    </submittedName>
</protein>
<dbReference type="InterPro" id="IPR038765">
    <property type="entry name" value="Papain-like_cys_pep_sf"/>
</dbReference>
<reference evidence="4" key="1">
    <citation type="journal article" date="2021" name="PeerJ">
        <title>Extensive microbial diversity within the chicken gut microbiome revealed by metagenomics and culture.</title>
        <authorList>
            <person name="Gilroy R."/>
            <person name="Ravi A."/>
            <person name="Getino M."/>
            <person name="Pursley I."/>
            <person name="Horton D.L."/>
            <person name="Alikhan N.F."/>
            <person name="Baker D."/>
            <person name="Gharbi K."/>
            <person name="Hall N."/>
            <person name="Watson M."/>
            <person name="Adriaenssens E.M."/>
            <person name="Foster-Nyarko E."/>
            <person name="Jarju S."/>
            <person name="Secka A."/>
            <person name="Antonio M."/>
            <person name="Oren A."/>
            <person name="Chaudhuri R.R."/>
            <person name="La Ragione R."/>
            <person name="Hildebrand F."/>
            <person name="Pallen M.J."/>
        </authorList>
    </citation>
    <scope>NUCLEOTIDE SEQUENCE</scope>
    <source>
        <strain evidence="4">ChiGjej2B2-7701</strain>
    </source>
</reference>
<evidence type="ECO:0000256" key="2">
    <source>
        <dbReference type="SAM" id="SignalP"/>
    </source>
</evidence>
<feature type="domain" description="SLH" evidence="3">
    <location>
        <begin position="775"/>
        <end position="839"/>
    </location>
</feature>
<evidence type="ECO:0000256" key="1">
    <source>
        <dbReference type="ARBA" id="ARBA00008455"/>
    </source>
</evidence>
<dbReference type="GO" id="GO:0006508">
    <property type="term" value="P:proteolysis"/>
    <property type="evidence" value="ECO:0007669"/>
    <property type="project" value="InterPro"/>
</dbReference>
<feature type="domain" description="SLH" evidence="3">
    <location>
        <begin position="712"/>
        <end position="773"/>
    </location>
</feature>
<dbReference type="InterPro" id="IPR013128">
    <property type="entry name" value="Peptidase_C1A"/>
</dbReference>
<dbReference type="Pfam" id="PF00112">
    <property type="entry name" value="Peptidase_C1"/>
    <property type="match status" value="2"/>
</dbReference>
<dbReference type="Pfam" id="PF18560">
    <property type="entry name" value="Lectin_like"/>
    <property type="match status" value="1"/>
</dbReference>
<dbReference type="InterPro" id="IPR000668">
    <property type="entry name" value="Peptidase_C1A_C"/>
</dbReference>
<comment type="caution">
    <text evidence="4">The sequence shown here is derived from an EMBL/GenBank/DDBJ whole genome shotgun (WGS) entry which is preliminary data.</text>
</comment>
<dbReference type="AlphaFoldDB" id="A0A921IQN8"/>
<dbReference type="SMART" id="SM00645">
    <property type="entry name" value="Pept_C1"/>
    <property type="match status" value="1"/>
</dbReference>
<dbReference type="Gene3D" id="3.90.70.10">
    <property type="entry name" value="Cysteine proteinases"/>
    <property type="match status" value="1"/>
</dbReference>
<dbReference type="SUPFAM" id="SSF54001">
    <property type="entry name" value="Cysteine proteinases"/>
    <property type="match status" value="1"/>
</dbReference>
<feature type="signal peptide" evidence="2">
    <location>
        <begin position="1"/>
        <end position="34"/>
    </location>
</feature>
<dbReference type="GO" id="GO:0008234">
    <property type="term" value="F:cysteine-type peptidase activity"/>
    <property type="evidence" value="ECO:0007669"/>
    <property type="project" value="InterPro"/>
</dbReference>
<dbReference type="Proteomes" id="UP000746751">
    <property type="component" value="Unassembled WGS sequence"/>
</dbReference>
<dbReference type="EMBL" id="DYVF01000047">
    <property type="protein sequence ID" value="HJG31277.1"/>
    <property type="molecule type" value="Genomic_DNA"/>
</dbReference>
<comment type="similarity">
    <text evidence="1">Belongs to the peptidase C1 family.</text>
</comment>
<evidence type="ECO:0000313" key="4">
    <source>
        <dbReference type="EMBL" id="HJG31277.1"/>
    </source>
</evidence>
<evidence type="ECO:0000259" key="3">
    <source>
        <dbReference type="PROSITE" id="PS51272"/>
    </source>
</evidence>
<sequence length="839" mass="92052">MLHLNGTWRDQTKSLIVRGALALGIATTALGAMAAPARALDIDDLGYAKAHEVYNFTSENSTIRLQTASEVLPDTFDLRDRGVVTPVKFQNPWGTCWRFAAIAASETSLLSELGTTYADTGLDFSERHLAYFMATHLPDDDVTDESYDGQGGEGGYNALTETDDVPNPEFAEQALGYPLENAVYNYGGNVAYATSLFSSGIGPVEEWMAPYRNDEGIVYDDMFWSQAGTWTLDETLRAGSSAALEESFILPSPATFDENGAYVYDENATTAIKEQVFEGRAVSIAFCADASKPGEVSEDAYINTETWAHYTYHPAMANHVVTIVGWDDGYSKENFNAEHQPPADGAWIVKNSWGAESNEFPNKSNFGDDGYFYLSYYDQSISVIEAFDYDVDGRETDKNGTYIVNQYDYMPTNVSVNAAQEDIVRTANVFTAEDGQRLTSLSCETAQPGTTVTYEVYRLADSATDPTDGELLTRFEASYEYGGYHLEKIPAQDRGKMGFAKGDRFSVVVTMRLADDTYGILFQGAPGRQYRDLELNELRAVEDQTHAIEDQVIETMRTEYLETHPETTDAEISEYLASQEQAIADNVESVIQTQVPVFFRSVVNEGESYLYTDGAWSDMVDMLASDYLPMSDALAYDNFSIKAYADPFDHIFTDVPADEWYSACVERAADLGLMGGYGDGTFGPHDTLVREQAAQVMWNLLGEDDTDAAATEHVDVDQGAWYADAVNWAVANGVMEGYSASDTFGVGDALTREQFCSVLAKAMGADLDAQSTEILDEFPDADGISAWARTAMAWAVDNDVIDGVETEGGRELQAARVMTRAEMAKVMAAAVDTGIFAEG</sequence>
<name>A0A921IQN8_9ACTN</name>